<protein>
    <recommendedName>
        <fullName evidence="1">Nuclear factor related to kappa-B-binding protein second winged helix domain-containing protein</fullName>
    </recommendedName>
</protein>
<dbReference type="Proteomes" id="UP001472677">
    <property type="component" value="Unassembled WGS sequence"/>
</dbReference>
<comment type="caution">
    <text evidence="2">The sequence shown here is derived from an EMBL/GenBank/DDBJ whole genome shotgun (WGS) entry which is preliminary data.</text>
</comment>
<gene>
    <name evidence="2" type="ORF">V6N12_014662</name>
</gene>
<dbReference type="EMBL" id="JBBPBM010000024">
    <property type="protein sequence ID" value="KAK8542052.1"/>
    <property type="molecule type" value="Genomic_DNA"/>
</dbReference>
<dbReference type="PANTHER" id="PTHR13052:SF0">
    <property type="entry name" value="DNA-BINDING PROTEIN-LIKE"/>
    <property type="match status" value="1"/>
</dbReference>
<dbReference type="PANTHER" id="PTHR13052">
    <property type="entry name" value="NFRKB-RELATED"/>
    <property type="match status" value="1"/>
</dbReference>
<keyword evidence="3" id="KW-1185">Reference proteome</keyword>
<name>A0ABR2DKU7_9ROSI</name>
<evidence type="ECO:0000313" key="2">
    <source>
        <dbReference type="EMBL" id="KAK8542052.1"/>
    </source>
</evidence>
<dbReference type="InterPro" id="IPR024867">
    <property type="entry name" value="NFRKB"/>
</dbReference>
<organism evidence="2 3">
    <name type="scientific">Hibiscus sabdariffa</name>
    <name type="common">roselle</name>
    <dbReference type="NCBI Taxonomy" id="183260"/>
    <lineage>
        <taxon>Eukaryota</taxon>
        <taxon>Viridiplantae</taxon>
        <taxon>Streptophyta</taxon>
        <taxon>Embryophyta</taxon>
        <taxon>Tracheophyta</taxon>
        <taxon>Spermatophyta</taxon>
        <taxon>Magnoliopsida</taxon>
        <taxon>eudicotyledons</taxon>
        <taxon>Gunneridae</taxon>
        <taxon>Pentapetalae</taxon>
        <taxon>rosids</taxon>
        <taxon>malvids</taxon>
        <taxon>Malvales</taxon>
        <taxon>Malvaceae</taxon>
        <taxon>Malvoideae</taxon>
        <taxon>Hibiscus</taxon>
    </lineage>
</organism>
<dbReference type="InterPro" id="IPR057748">
    <property type="entry name" value="NFRKB_WH_2"/>
</dbReference>
<evidence type="ECO:0000259" key="1">
    <source>
        <dbReference type="Pfam" id="PF25793"/>
    </source>
</evidence>
<proteinExistence type="predicted"/>
<sequence length="580" mass="64979">MKEKYGKEAPLRTSSFQSVKYPEIDGSMGELSYKENVAKYSNVSSEANCATMGTSGAEDIADGGKHIERDIEAALILMELSNDHLCLLKSELQLPSRNGVCLRQRNRSRTKDGCESINDNVVGKFGTNGPSLLKLNKTVERTCMCRQVEVDYQFVKAEKVLDENELPISSLKRKKLSKSSLGKRGLKELKAEPGSFGGSGVSNSVQEPEGSIVEPFEKLQFGSRCPTAHRGFSFSIIHFLSAIRTAMITPYAKDDPSASSDDSAESNHCLTMSEIVKRVRLNPGDPCILEAREPLQELIRGALAIFSSTTAPPGANGWKALTAYSKCNKSWSWIGPLAIKPHNDMNEGLSSEAWGLPSRTVLKLAYCFADWLKIAQEGLQKIGSLPAPPLTLMHQTVNVTERLREVQPRKTVATISRCPEEIRDYFRKEEAVRYFVPERAFSYTALDGRKSTVAPLRCSGKPSLKCREHFMLKADRPPNITVLSLVRDAAARLPDRMGTRADVCVLIRDSQYMVEEIPDEQLNQVVSGALDRLHYEHDPCVRFNSEKKLWFYLHGDREEDDFEYDATFSTRKRRRQQRVP</sequence>
<reference evidence="2 3" key="1">
    <citation type="journal article" date="2024" name="G3 (Bethesda)">
        <title>Genome assembly of Hibiscus sabdariffa L. provides insights into metabolisms of medicinal natural products.</title>
        <authorList>
            <person name="Kim T."/>
        </authorList>
    </citation>
    <scope>NUCLEOTIDE SEQUENCE [LARGE SCALE GENOMIC DNA]</scope>
    <source>
        <strain evidence="2">TK-2024</strain>
        <tissue evidence="2">Old leaves</tissue>
    </source>
</reference>
<feature type="domain" description="Nuclear factor related to kappa-B-binding protein second winged helix" evidence="1">
    <location>
        <begin position="423"/>
        <end position="560"/>
    </location>
</feature>
<accession>A0ABR2DKU7</accession>
<evidence type="ECO:0000313" key="3">
    <source>
        <dbReference type="Proteomes" id="UP001472677"/>
    </source>
</evidence>
<dbReference type="Pfam" id="PF25793">
    <property type="entry name" value="WHD_2nd_NFRKB"/>
    <property type="match status" value="1"/>
</dbReference>